<dbReference type="InterPro" id="IPR000719">
    <property type="entry name" value="Prot_kinase_dom"/>
</dbReference>
<dbReference type="GO" id="GO:0005813">
    <property type="term" value="C:centrosome"/>
    <property type="evidence" value="ECO:0007669"/>
    <property type="project" value="TreeGrafter"/>
</dbReference>
<feature type="repeat" description="RCC1" evidence="15">
    <location>
        <begin position="648"/>
        <end position="703"/>
    </location>
</feature>
<dbReference type="CTD" id="91754"/>
<evidence type="ECO:0000256" key="17">
    <source>
        <dbReference type="SAM" id="MobiDB-lite"/>
    </source>
</evidence>
<evidence type="ECO:0000256" key="15">
    <source>
        <dbReference type="PROSITE-ProRule" id="PRU00235"/>
    </source>
</evidence>
<evidence type="ECO:0000256" key="5">
    <source>
        <dbReference type="ARBA" id="ARBA00022490"/>
    </source>
</evidence>
<dbReference type="SMART" id="SM00220">
    <property type="entry name" value="S_TKc"/>
    <property type="match status" value="1"/>
</dbReference>
<feature type="repeat" description="RCC1" evidence="15">
    <location>
        <begin position="595"/>
        <end position="647"/>
    </location>
</feature>
<dbReference type="RefSeq" id="XP_032821028.1">
    <property type="nucleotide sequence ID" value="XM_032965137.1"/>
</dbReference>
<dbReference type="InterPro" id="IPR000408">
    <property type="entry name" value="Reg_chr_condens"/>
</dbReference>
<evidence type="ECO:0000256" key="9">
    <source>
        <dbReference type="ARBA" id="ARBA00022723"/>
    </source>
</evidence>
<evidence type="ECO:0000256" key="4">
    <source>
        <dbReference type="ARBA" id="ARBA00012513"/>
    </source>
</evidence>
<evidence type="ECO:0000256" key="3">
    <source>
        <dbReference type="ARBA" id="ARBA00010886"/>
    </source>
</evidence>
<protein>
    <recommendedName>
        <fullName evidence="4">non-specific serine/threonine protein kinase</fullName>
        <ecNumber evidence="4">2.7.11.1</ecNumber>
    </recommendedName>
</protein>
<keyword evidence="12 20" id="KW-0418">Kinase</keyword>
<dbReference type="Gene3D" id="2.130.10.30">
    <property type="entry name" value="Regulator of chromosome condensation 1/beta-lactamase-inhibitor protein II"/>
    <property type="match status" value="2"/>
</dbReference>
<keyword evidence="5" id="KW-0963">Cytoplasm</keyword>
<comment type="similarity">
    <text evidence="3">Belongs to the protein kinase superfamily. NEK Ser/Thr protein kinase family. NIMA subfamily.</text>
</comment>
<keyword evidence="8" id="KW-0808">Transferase</keyword>
<dbReference type="CDD" id="cd08221">
    <property type="entry name" value="STKc_Nek9"/>
    <property type="match status" value="1"/>
</dbReference>
<dbReference type="PROSITE" id="PS50012">
    <property type="entry name" value="RCC1_3"/>
    <property type="match status" value="6"/>
</dbReference>
<dbReference type="Gene3D" id="1.10.287.1490">
    <property type="match status" value="1"/>
</dbReference>
<feature type="coiled-coil region" evidence="16">
    <location>
        <begin position="871"/>
        <end position="938"/>
    </location>
</feature>
<dbReference type="PANTHER" id="PTHR44535">
    <property type="entry name" value="PROTEIN CBG16200"/>
    <property type="match status" value="1"/>
</dbReference>
<feature type="repeat" description="RCC1" evidence="15">
    <location>
        <begin position="365"/>
        <end position="421"/>
    </location>
</feature>
<dbReference type="InterPro" id="IPR008271">
    <property type="entry name" value="Ser/Thr_kinase_AS"/>
</dbReference>
<feature type="region of interest" description="Disordered" evidence="17">
    <location>
        <begin position="978"/>
        <end position="1016"/>
    </location>
</feature>
<feature type="region of interest" description="Disordered" evidence="17">
    <location>
        <begin position="1"/>
        <end position="21"/>
    </location>
</feature>
<dbReference type="GO" id="GO:0005737">
    <property type="term" value="C:cytoplasm"/>
    <property type="evidence" value="ECO:0007669"/>
    <property type="project" value="UniProtKB-SubCell"/>
</dbReference>
<dbReference type="FunFam" id="3.30.200.20:FF:000097">
    <property type="entry name" value="Probable serine/threonine-protein kinase nek1"/>
    <property type="match status" value="1"/>
</dbReference>
<dbReference type="SUPFAM" id="SSF56112">
    <property type="entry name" value="Protein kinase-like (PK-like)"/>
    <property type="match status" value="1"/>
</dbReference>
<dbReference type="GO" id="GO:0005524">
    <property type="term" value="F:ATP binding"/>
    <property type="evidence" value="ECO:0007669"/>
    <property type="project" value="UniProtKB-KW"/>
</dbReference>
<keyword evidence="6" id="KW-0723">Serine/threonine-protein kinase</keyword>
<dbReference type="PANTHER" id="PTHR44535:SF1">
    <property type="entry name" value="SERINE_THREONINE-PROTEIN KINASE NEK9"/>
    <property type="match status" value="1"/>
</dbReference>
<sequence length="1016" mass="111061">MSHHRDAEADGETFMDSGRPGSVVCEPEERHYIPVRVLGRGAFGEAALYRRNEDNSLVVWKEIDLTRLSDKERRDSQNEIDILSLLEHANIISYYNHFLDGNVLLIELEYCNGGTLYEKIIKQHGAFFPEKDIVWYFYQLVSAVEQIHNFKILHRDIKTLNIFLTKSDLIKVGDFGISKILDSRSQMAESYVGTPYYMSPELIRGDKYNTKSDIWAMGCVLYELLTLTRTFDATNPLKLCYEIIHGKKQVEIDDQYSKEIKEVVQKCLQQDAEQRPTAEDLLELSPIKTRRREMEKNVWRLNEPARRIRSDNAEAVPVVTARSSDVYYWGGGKRTPQMLDQFRGGYSALRVCASNTHFAAVTVEKELYTWANVQGGTKMVGQLGHKDKASYRQPKRVDKLLGLAVRQVACGDEFTVCLTEQGEVFSFGSDYYGCMGCNGELGVEVLEPMPVQFFNINPVTQISCGDCHVMALTRSGAVYAWGCGEYGRLGLETDATEFYPKRVPLSNRWKITEVCCGTDGTFFLTAQGKVLACGNNEFNKLGLNQCTSGLRNRETSVFHEVIMKLMPTLVKQLSIYKIRSISGGKTHSAVIDVCGRLLTFGHNKHGQLGTGDFKKHLGIVLHKGPLVGKLITMVSCGDGFTIAATEDNHIYAWGNTDNGRLGVMPSEKPGNSPLALPRPIFGSLHVVSDLSCRGWHTILIAEKVLTSKTIRSGGNFSARSIPRSSLGETEDESGYDEDSAKSQFDPPTYEESESSTAGSSCPEWLRRELEEAEFIPMAGESQGSASRRGLPPNVPPSLAGVPKVPSLELGSLGDSGGMERGGAHDRRTSYAAAAPARRVSQGLGGGGGGGGGAGGAGAEAAAAAAAPAGEVAHLRDTVRQLLAEAQKARAESGQLREEVHALRSEVARLRVPSAGGEVRSLRAEVANLQAAAASAAASASPASLFDPRLAAEVQELRDEQGALRATVGRLETDVKNLQTKLRQLETRGADSAEEQPRGTGDGQSRDAEGCDRAADE</sequence>
<reference evidence="20" key="1">
    <citation type="submission" date="2025-08" db="UniProtKB">
        <authorList>
            <consortium name="RefSeq"/>
        </authorList>
    </citation>
    <scope>IDENTIFICATION</scope>
    <source>
        <tissue evidence="20">Sperm</tissue>
    </source>
</reference>
<evidence type="ECO:0000313" key="19">
    <source>
        <dbReference type="Proteomes" id="UP001318040"/>
    </source>
</evidence>
<feature type="compositionally biased region" description="Polar residues" evidence="17">
    <location>
        <begin position="716"/>
        <end position="727"/>
    </location>
</feature>
<feature type="region of interest" description="Disordered" evidence="17">
    <location>
        <begin position="778"/>
        <end position="832"/>
    </location>
</feature>
<evidence type="ECO:0000256" key="7">
    <source>
        <dbReference type="ARBA" id="ARBA00022553"/>
    </source>
</evidence>
<dbReference type="Gene3D" id="1.10.510.10">
    <property type="entry name" value="Transferase(Phosphotransferase) domain 1"/>
    <property type="match status" value="1"/>
</dbReference>
<dbReference type="InterPro" id="IPR058923">
    <property type="entry name" value="RCC1-like_dom"/>
</dbReference>
<keyword evidence="7" id="KW-0597">Phosphoprotein</keyword>
<dbReference type="GO" id="GO:0019901">
    <property type="term" value="F:protein kinase binding"/>
    <property type="evidence" value="ECO:0007669"/>
    <property type="project" value="TreeGrafter"/>
</dbReference>
<keyword evidence="9" id="KW-0479">Metal-binding</keyword>
<organism evidence="19 20">
    <name type="scientific">Petromyzon marinus</name>
    <name type="common">Sea lamprey</name>
    <dbReference type="NCBI Taxonomy" id="7757"/>
    <lineage>
        <taxon>Eukaryota</taxon>
        <taxon>Metazoa</taxon>
        <taxon>Chordata</taxon>
        <taxon>Craniata</taxon>
        <taxon>Vertebrata</taxon>
        <taxon>Cyclostomata</taxon>
        <taxon>Hyperoartia</taxon>
        <taxon>Petromyzontiformes</taxon>
        <taxon>Petromyzontidae</taxon>
        <taxon>Petromyzon</taxon>
    </lineage>
</organism>
<evidence type="ECO:0000256" key="12">
    <source>
        <dbReference type="ARBA" id="ARBA00022777"/>
    </source>
</evidence>
<accession>A0AAJ7TQT7</accession>
<evidence type="ECO:0000313" key="20">
    <source>
        <dbReference type="RefSeq" id="XP_032821028.1"/>
    </source>
</evidence>
<evidence type="ECO:0000259" key="18">
    <source>
        <dbReference type="PROSITE" id="PS50011"/>
    </source>
</evidence>
<comment type="cofactor">
    <cofactor evidence="1">
        <name>Mg(2+)</name>
        <dbReference type="ChEBI" id="CHEBI:18420"/>
    </cofactor>
</comment>
<evidence type="ECO:0000256" key="2">
    <source>
        <dbReference type="ARBA" id="ARBA00004496"/>
    </source>
</evidence>
<feature type="repeat" description="RCC1" evidence="15">
    <location>
        <begin position="422"/>
        <end position="475"/>
    </location>
</feature>
<evidence type="ECO:0000256" key="16">
    <source>
        <dbReference type="SAM" id="Coils"/>
    </source>
</evidence>
<feature type="repeat" description="RCC1" evidence="15">
    <location>
        <begin position="476"/>
        <end position="527"/>
    </location>
</feature>
<dbReference type="SUPFAM" id="SSF50985">
    <property type="entry name" value="RCC1/BLIP-II"/>
    <property type="match status" value="1"/>
</dbReference>
<evidence type="ECO:0000256" key="13">
    <source>
        <dbReference type="ARBA" id="ARBA00022840"/>
    </source>
</evidence>
<dbReference type="InterPro" id="IPR051997">
    <property type="entry name" value="STK_NEK"/>
</dbReference>
<dbReference type="InterPro" id="IPR009091">
    <property type="entry name" value="RCC1/BLIP-II"/>
</dbReference>
<dbReference type="FunFam" id="2.130.10.30:FF:000118">
    <property type="match status" value="1"/>
</dbReference>
<keyword evidence="19" id="KW-1185">Reference proteome</keyword>
<dbReference type="KEGG" id="pmrn:116948454"/>
<feature type="repeat" description="RCC1" evidence="15">
    <location>
        <begin position="528"/>
        <end position="594"/>
    </location>
</feature>
<dbReference type="InterPro" id="IPR011009">
    <property type="entry name" value="Kinase-like_dom_sf"/>
</dbReference>
<dbReference type="EC" id="2.7.11.1" evidence="4"/>
<feature type="region of interest" description="Disordered" evidence="17">
    <location>
        <begin position="716"/>
        <end position="762"/>
    </location>
</feature>
<dbReference type="GO" id="GO:0004674">
    <property type="term" value="F:protein serine/threonine kinase activity"/>
    <property type="evidence" value="ECO:0007669"/>
    <property type="project" value="UniProtKB-KW"/>
</dbReference>
<keyword evidence="10" id="KW-0677">Repeat</keyword>
<dbReference type="AlphaFoldDB" id="A0AAJ7TQT7"/>
<comment type="subcellular location">
    <subcellularLocation>
        <location evidence="2">Cytoplasm</location>
    </subcellularLocation>
</comment>
<feature type="compositionally biased region" description="Acidic residues" evidence="17">
    <location>
        <begin position="728"/>
        <end position="737"/>
    </location>
</feature>
<dbReference type="PROSITE" id="PS50011">
    <property type="entry name" value="PROTEIN_KINASE_DOM"/>
    <property type="match status" value="1"/>
</dbReference>
<evidence type="ECO:0000256" key="14">
    <source>
        <dbReference type="ARBA" id="ARBA00022842"/>
    </source>
</evidence>
<evidence type="ECO:0000256" key="10">
    <source>
        <dbReference type="ARBA" id="ARBA00022737"/>
    </source>
</evidence>
<dbReference type="PROSITE" id="PS00108">
    <property type="entry name" value="PROTEIN_KINASE_ST"/>
    <property type="match status" value="1"/>
</dbReference>
<feature type="compositionally biased region" description="Basic and acidic residues" evidence="17">
    <location>
        <begin position="982"/>
        <end position="996"/>
    </location>
</feature>
<keyword evidence="16" id="KW-0175">Coiled coil</keyword>
<name>A0AAJ7TQT7_PETMA</name>
<keyword evidence="11" id="KW-0547">Nucleotide-binding</keyword>
<keyword evidence="13" id="KW-0067">ATP-binding</keyword>
<evidence type="ECO:0000256" key="6">
    <source>
        <dbReference type="ARBA" id="ARBA00022527"/>
    </source>
</evidence>
<evidence type="ECO:0000256" key="8">
    <source>
        <dbReference type="ARBA" id="ARBA00022679"/>
    </source>
</evidence>
<dbReference type="Proteomes" id="UP001318040">
    <property type="component" value="Chromosome 33"/>
</dbReference>
<dbReference type="Pfam" id="PF00069">
    <property type="entry name" value="Pkinase"/>
    <property type="match status" value="1"/>
</dbReference>
<evidence type="ECO:0000256" key="11">
    <source>
        <dbReference type="ARBA" id="ARBA00022741"/>
    </source>
</evidence>
<dbReference type="Pfam" id="PF25390">
    <property type="entry name" value="WD40_RLD"/>
    <property type="match status" value="1"/>
</dbReference>
<proteinExistence type="inferred from homology"/>
<keyword evidence="14" id="KW-0460">Magnesium</keyword>
<dbReference type="Gene3D" id="3.30.200.20">
    <property type="entry name" value="Phosphorylase Kinase, domain 1"/>
    <property type="match status" value="1"/>
</dbReference>
<evidence type="ECO:0000256" key="1">
    <source>
        <dbReference type="ARBA" id="ARBA00001946"/>
    </source>
</evidence>
<feature type="domain" description="Protein kinase" evidence="18">
    <location>
        <begin position="32"/>
        <end position="288"/>
    </location>
</feature>
<feature type="compositionally biased region" description="Basic and acidic residues" evidence="17">
    <location>
        <begin position="1003"/>
        <end position="1016"/>
    </location>
</feature>
<dbReference type="GO" id="GO:0046872">
    <property type="term" value="F:metal ion binding"/>
    <property type="evidence" value="ECO:0007669"/>
    <property type="project" value="UniProtKB-KW"/>
</dbReference>
<dbReference type="InterPro" id="IPR042767">
    <property type="entry name" value="Nek9_STKc"/>
</dbReference>
<gene>
    <name evidence="20" type="primary">NEK9</name>
</gene>